<reference evidence="1 2" key="1">
    <citation type="submission" date="2018-08" db="EMBL/GenBank/DDBJ databases">
        <title>Recombination of ecologically and evolutionarily significant loci maintains genetic cohesion in the Pseudomonas syringae species complex.</title>
        <authorList>
            <person name="Dillon M."/>
            <person name="Thakur S."/>
            <person name="Almeida R.N.D."/>
            <person name="Weir B.S."/>
            <person name="Guttman D.S."/>
        </authorList>
    </citation>
    <scope>NUCLEOTIDE SEQUENCE [LARGE SCALE GENOMIC DNA]</scope>
    <source>
        <strain evidence="1 2">19322</strain>
    </source>
</reference>
<proteinExistence type="predicted"/>
<evidence type="ECO:0000313" key="1">
    <source>
        <dbReference type="EMBL" id="RML54556.1"/>
    </source>
</evidence>
<sequence>MFEKFAQGAVKNLIWAISVEGDLLIAEEHDGRGHPSITGFKPARIAGEIRRSSAAGTLYVNAESGRYSRDHINRLDLLDNAITRFERYFPGQQFEKQVVEYPIAPVSAA</sequence>
<dbReference type="EMBL" id="RBNS01000126">
    <property type="protein sequence ID" value="RML54556.1"/>
    <property type="molecule type" value="Genomic_DNA"/>
</dbReference>
<dbReference type="Proteomes" id="UP000277952">
    <property type="component" value="Unassembled WGS sequence"/>
</dbReference>
<organism evidence="1 2">
    <name type="scientific">Pseudomonas amygdali pv. morsprunorum</name>
    <dbReference type="NCBI Taxonomy" id="129138"/>
    <lineage>
        <taxon>Bacteria</taxon>
        <taxon>Pseudomonadati</taxon>
        <taxon>Pseudomonadota</taxon>
        <taxon>Gammaproteobacteria</taxon>
        <taxon>Pseudomonadales</taxon>
        <taxon>Pseudomonadaceae</taxon>
        <taxon>Pseudomonas</taxon>
        <taxon>Pseudomonas amygdali</taxon>
    </lineage>
</organism>
<dbReference type="RefSeq" id="WP_005740563.1">
    <property type="nucleotide sequence ID" value="NZ_RBNS01000126.1"/>
</dbReference>
<comment type="caution">
    <text evidence="1">The sequence shown here is derived from an EMBL/GenBank/DDBJ whole genome shotgun (WGS) entry which is preliminary data.</text>
</comment>
<name>A0A3M2WT99_PSEA0</name>
<gene>
    <name evidence="1" type="ORF">ALQ94_01440</name>
</gene>
<protein>
    <submittedName>
        <fullName evidence="1">Uncharacterized protein</fullName>
    </submittedName>
</protein>
<dbReference type="AlphaFoldDB" id="A0A3M2WT99"/>
<evidence type="ECO:0000313" key="2">
    <source>
        <dbReference type="Proteomes" id="UP000277952"/>
    </source>
</evidence>
<accession>A0A3M2WT99</accession>